<dbReference type="EMBL" id="KK914334">
    <property type="protein sequence ID" value="KDP40125.1"/>
    <property type="molecule type" value="Genomic_DNA"/>
</dbReference>
<evidence type="ECO:0000256" key="10">
    <source>
        <dbReference type="ARBA" id="ARBA00022741"/>
    </source>
</evidence>
<comment type="subcellular location">
    <subcellularLocation>
        <location evidence="1">Membrane</location>
        <topology evidence="1">Single-pass type I membrane protein</topology>
    </subcellularLocation>
</comment>
<evidence type="ECO:0000256" key="16">
    <source>
        <dbReference type="ARBA" id="ARBA00023180"/>
    </source>
</evidence>
<keyword evidence="4" id="KW-0723">Serine/threonine-protein kinase</keyword>
<evidence type="ECO:0000256" key="18">
    <source>
        <dbReference type="ARBA" id="ARBA00048679"/>
    </source>
</evidence>
<dbReference type="AlphaFoldDB" id="A0A067L6K0"/>
<dbReference type="SUPFAM" id="SSF56112">
    <property type="entry name" value="Protein kinase-like (PK-like)"/>
    <property type="match status" value="1"/>
</dbReference>
<dbReference type="Proteomes" id="UP000027138">
    <property type="component" value="Unassembled WGS sequence"/>
</dbReference>
<keyword evidence="14" id="KW-0472">Membrane</keyword>
<evidence type="ECO:0000256" key="1">
    <source>
        <dbReference type="ARBA" id="ARBA00004479"/>
    </source>
</evidence>
<feature type="domain" description="Protein kinase" evidence="19">
    <location>
        <begin position="30"/>
        <end position="309"/>
    </location>
</feature>
<evidence type="ECO:0000256" key="11">
    <source>
        <dbReference type="ARBA" id="ARBA00022777"/>
    </source>
</evidence>
<keyword evidence="7" id="KW-0812">Transmembrane</keyword>
<dbReference type="STRING" id="180498.A0A067L6K0"/>
<keyword evidence="12" id="KW-0067">ATP-binding</keyword>
<evidence type="ECO:0000256" key="8">
    <source>
        <dbReference type="ARBA" id="ARBA00022729"/>
    </source>
</evidence>
<comment type="catalytic activity">
    <reaction evidence="17">
        <text>L-threonyl-[protein] + ATP = O-phospho-L-threonyl-[protein] + ADP + H(+)</text>
        <dbReference type="Rhea" id="RHEA:46608"/>
        <dbReference type="Rhea" id="RHEA-COMP:11060"/>
        <dbReference type="Rhea" id="RHEA-COMP:11605"/>
        <dbReference type="ChEBI" id="CHEBI:15378"/>
        <dbReference type="ChEBI" id="CHEBI:30013"/>
        <dbReference type="ChEBI" id="CHEBI:30616"/>
        <dbReference type="ChEBI" id="CHEBI:61977"/>
        <dbReference type="ChEBI" id="CHEBI:456216"/>
        <dbReference type="EC" id="2.7.11.1"/>
    </reaction>
</comment>
<keyword evidence="13" id="KW-1133">Transmembrane helix</keyword>
<dbReference type="InterPro" id="IPR008271">
    <property type="entry name" value="Ser/Thr_kinase_AS"/>
</dbReference>
<dbReference type="FunFam" id="3.30.200.20:FF:000015">
    <property type="entry name" value="Somatic embryogenesis receptor kinase 1"/>
    <property type="match status" value="1"/>
</dbReference>
<evidence type="ECO:0000259" key="19">
    <source>
        <dbReference type="PROSITE" id="PS50011"/>
    </source>
</evidence>
<evidence type="ECO:0000256" key="2">
    <source>
        <dbReference type="ARBA" id="ARBA00008684"/>
    </source>
</evidence>
<comment type="catalytic activity">
    <reaction evidence="18">
        <text>L-seryl-[protein] + ATP = O-phospho-L-seryl-[protein] + ADP + H(+)</text>
        <dbReference type="Rhea" id="RHEA:17989"/>
        <dbReference type="Rhea" id="RHEA-COMP:9863"/>
        <dbReference type="Rhea" id="RHEA-COMP:11604"/>
        <dbReference type="ChEBI" id="CHEBI:15378"/>
        <dbReference type="ChEBI" id="CHEBI:29999"/>
        <dbReference type="ChEBI" id="CHEBI:30616"/>
        <dbReference type="ChEBI" id="CHEBI:83421"/>
        <dbReference type="ChEBI" id="CHEBI:456216"/>
        <dbReference type="EC" id="2.7.11.1"/>
    </reaction>
</comment>
<keyword evidence="21" id="KW-1185">Reference proteome</keyword>
<evidence type="ECO:0000256" key="12">
    <source>
        <dbReference type="ARBA" id="ARBA00022840"/>
    </source>
</evidence>
<evidence type="ECO:0000256" key="17">
    <source>
        <dbReference type="ARBA" id="ARBA00047899"/>
    </source>
</evidence>
<dbReference type="GO" id="GO:0016020">
    <property type="term" value="C:membrane"/>
    <property type="evidence" value="ECO:0007669"/>
    <property type="project" value="UniProtKB-SubCell"/>
</dbReference>
<dbReference type="GO" id="GO:0005524">
    <property type="term" value="F:ATP binding"/>
    <property type="evidence" value="ECO:0007669"/>
    <property type="project" value="UniProtKB-KW"/>
</dbReference>
<evidence type="ECO:0000313" key="21">
    <source>
        <dbReference type="Proteomes" id="UP000027138"/>
    </source>
</evidence>
<keyword evidence="6" id="KW-0808">Transferase</keyword>
<dbReference type="PANTHER" id="PTHR48006:SF102">
    <property type="entry name" value="LEUCINE-RICH REPEAT-CONTAINING PROTEIN DDB_G0281931-RELATED"/>
    <property type="match status" value="1"/>
</dbReference>
<dbReference type="InterPro" id="IPR051824">
    <property type="entry name" value="LRR_Rcpt-Like_S/T_Kinase"/>
</dbReference>
<comment type="similarity">
    <text evidence="2">Belongs to the protein kinase superfamily. Ser/Thr protein kinase family.</text>
</comment>
<dbReference type="PIRSF" id="PIRSF000654">
    <property type="entry name" value="Integrin-linked_kinase"/>
    <property type="match status" value="1"/>
</dbReference>
<keyword evidence="9" id="KW-0677">Repeat</keyword>
<organism evidence="20 21">
    <name type="scientific">Jatropha curcas</name>
    <name type="common">Barbados nut</name>
    <dbReference type="NCBI Taxonomy" id="180498"/>
    <lineage>
        <taxon>Eukaryota</taxon>
        <taxon>Viridiplantae</taxon>
        <taxon>Streptophyta</taxon>
        <taxon>Embryophyta</taxon>
        <taxon>Tracheophyta</taxon>
        <taxon>Spermatophyta</taxon>
        <taxon>Magnoliopsida</taxon>
        <taxon>eudicotyledons</taxon>
        <taxon>Gunneridae</taxon>
        <taxon>Pentapetalae</taxon>
        <taxon>rosids</taxon>
        <taxon>fabids</taxon>
        <taxon>Malpighiales</taxon>
        <taxon>Euphorbiaceae</taxon>
        <taxon>Crotonoideae</taxon>
        <taxon>Jatropheae</taxon>
        <taxon>Jatropha</taxon>
    </lineage>
</organism>
<dbReference type="InterPro" id="IPR001245">
    <property type="entry name" value="Ser-Thr/Tyr_kinase_cat_dom"/>
</dbReference>
<keyword evidence="10" id="KW-0547">Nucleotide-binding</keyword>
<reference evidence="20 21" key="1">
    <citation type="journal article" date="2014" name="PLoS ONE">
        <title>Global Analysis of Gene Expression Profiles in Physic Nut (Jatropha curcas L.) Seedlings Exposed to Salt Stress.</title>
        <authorList>
            <person name="Zhang L."/>
            <person name="Zhang C."/>
            <person name="Wu P."/>
            <person name="Chen Y."/>
            <person name="Li M."/>
            <person name="Jiang H."/>
            <person name="Wu G."/>
        </authorList>
    </citation>
    <scope>NUCLEOTIDE SEQUENCE [LARGE SCALE GENOMIC DNA]</scope>
    <source>
        <strain evidence="21">cv. GZQX0401</strain>
        <tissue evidence="20">Young leaves</tissue>
    </source>
</reference>
<evidence type="ECO:0000256" key="14">
    <source>
        <dbReference type="ARBA" id="ARBA00023136"/>
    </source>
</evidence>
<dbReference type="FunFam" id="1.10.510.10:FF:000016">
    <property type="entry name" value="Somatic embryogenesis receptor-like kinase 1"/>
    <property type="match status" value="1"/>
</dbReference>
<dbReference type="Gene3D" id="3.30.200.20">
    <property type="entry name" value="Phosphorylase Kinase, domain 1"/>
    <property type="match status" value="1"/>
</dbReference>
<accession>A0A067L6K0</accession>
<evidence type="ECO:0000256" key="9">
    <source>
        <dbReference type="ARBA" id="ARBA00022737"/>
    </source>
</evidence>
<name>A0A067L6K0_JATCU</name>
<evidence type="ECO:0000256" key="3">
    <source>
        <dbReference type="ARBA" id="ARBA00012513"/>
    </source>
</evidence>
<sequence length="355" mass="39871">MSLVEEDAKIHLRPLKRFSFQELQVATEDFSNENILGSGGFGPFGKVYKGILEDGSLVAIKRLKSEHTPGGELQFQKVMAMISTATHQNLLKLDGICMTPTERLLIYPYMANGSVASCLRDRTSQPSLDWPIRKRIALVSAKGLCHLHEHCNPKIIHCDVKAANIFLDENLKAFVGDFALAKLMDYKDTHITTVVHGTIGHIAPEYLSNGRCSEKIDVYGYGIMLLELITGQKAFDISRISNDDSVMLLDWVKEIVKENKLEMLIDPDLQNNYVEAEMEQLIQIALFCTQGLPDYRPKMSEVVRMVESIGLEERWDEWQKMEIPAQALGAVLNPISPRILDSTQNLNAVELSGPR</sequence>
<keyword evidence="8" id="KW-0732">Signal</keyword>
<evidence type="ECO:0000256" key="6">
    <source>
        <dbReference type="ARBA" id="ARBA00022679"/>
    </source>
</evidence>
<evidence type="ECO:0000256" key="4">
    <source>
        <dbReference type="ARBA" id="ARBA00022527"/>
    </source>
</evidence>
<proteinExistence type="inferred from homology"/>
<dbReference type="EC" id="2.7.11.1" evidence="3"/>
<evidence type="ECO:0000313" key="20">
    <source>
        <dbReference type="EMBL" id="KDP40125.1"/>
    </source>
</evidence>
<keyword evidence="15" id="KW-0675">Receptor</keyword>
<dbReference type="InterPro" id="IPR000719">
    <property type="entry name" value="Prot_kinase_dom"/>
</dbReference>
<evidence type="ECO:0000256" key="7">
    <source>
        <dbReference type="ARBA" id="ARBA00022692"/>
    </source>
</evidence>
<keyword evidence="16" id="KW-0325">Glycoprotein</keyword>
<evidence type="ECO:0000256" key="13">
    <source>
        <dbReference type="ARBA" id="ARBA00022989"/>
    </source>
</evidence>
<dbReference type="PROSITE" id="PS50011">
    <property type="entry name" value="PROTEIN_KINASE_DOM"/>
    <property type="match status" value="1"/>
</dbReference>
<keyword evidence="5" id="KW-0433">Leucine-rich repeat</keyword>
<dbReference type="Pfam" id="PF07714">
    <property type="entry name" value="PK_Tyr_Ser-Thr"/>
    <property type="match status" value="1"/>
</dbReference>
<dbReference type="InterPro" id="IPR011009">
    <property type="entry name" value="Kinase-like_dom_sf"/>
</dbReference>
<protein>
    <recommendedName>
        <fullName evidence="3">non-specific serine/threonine protein kinase</fullName>
        <ecNumber evidence="3">2.7.11.1</ecNumber>
    </recommendedName>
</protein>
<keyword evidence="11" id="KW-0418">Kinase</keyword>
<gene>
    <name evidence="20" type="ORF">JCGZ_02123</name>
</gene>
<dbReference type="OrthoDB" id="4062651at2759"/>
<dbReference type="GO" id="GO:0004674">
    <property type="term" value="F:protein serine/threonine kinase activity"/>
    <property type="evidence" value="ECO:0007669"/>
    <property type="project" value="UniProtKB-KW"/>
</dbReference>
<dbReference type="SMART" id="SM00220">
    <property type="entry name" value="S_TKc"/>
    <property type="match status" value="1"/>
</dbReference>
<evidence type="ECO:0000256" key="15">
    <source>
        <dbReference type="ARBA" id="ARBA00023170"/>
    </source>
</evidence>
<dbReference type="Gene3D" id="1.10.510.10">
    <property type="entry name" value="Transferase(Phosphotransferase) domain 1"/>
    <property type="match status" value="1"/>
</dbReference>
<dbReference type="PROSITE" id="PS00108">
    <property type="entry name" value="PROTEIN_KINASE_ST"/>
    <property type="match status" value="1"/>
</dbReference>
<dbReference type="PANTHER" id="PTHR48006">
    <property type="entry name" value="LEUCINE-RICH REPEAT-CONTAINING PROTEIN DDB_G0281931-RELATED"/>
    <property type="match status" value="1"/>
</dbReference>
<evidence type="ECO:0000256" key="5">
    <source>
        <dbReference type="ARBA" id="ARBA00022614"/>
    </source>
</evidence>